<sequence>MLLKDSLSKPDWLSEAHLLSQAANSLSECKTLEDIKPESSMLSAQPARPTRMLSLLVLSASRPA</sequence>
<accession>A0A0B2P7H2</accession>
<protein>
    <submittedName>
        <fullName evidence="1">Uncharacterized protein</fullName>
    </submittedName>
</protein>
<evidence type="ECO:0000313" key="1">
    <source>
        <dbReference type="EMBL" id="KHN05161.1"/>
    </source>
</evidence>
<proteinExistence type="predicted"/>
<gene>
    <name evidence="1" type="ORF">glysoja_028059</name>
</gene>
<name>A0A0B2P7H2_GLYSO</name>
<organism evidence="1">
    <name type="scientific">Glycine soja</name>
    <name type="common">Wild soybean</name>
    <dbReference type="NCBI Taxonomy" id="3848"/>
    <lineage>
        <taxon>Eukaryota</taxon>
        <taxon>Viridiplantae</taxon>
        <taxon>Streptophyta</taxon>
        <taxon>Embryophyta</taxon>
        <taxon>Tracheophyta</taxon>
        <taxon>Spermatophyta</taxon>
        <taxon>Magnoliopsida</taxon>
        <taxon>eudicotyledons</taxon>
        <taxon>Gunneridae</taxon>
        <taxon>Pentapetalae</taxon>
        <taxon>rosids</taxon>
        <taxon>fabids</taxon>
        <taxon>Fabales</taxon>
        <taxon>Fabaceae</taxon>
        <taxon>Papilionoideae</taxon>
        <taxon>50 kb inversion clade</taxon>
        <taxon>NPAAA clade</taxon>
        <taxon>indigoferoid/millettioid clade</taxon>
        <taxon>Phaseoleae</taxon>
        <taxon>Glycine</taxon>
        <taxon>Glycine subgen. Soja</taxon>
    </lineage>
</organism>
<dbReference type="AlphaFoldDB" id="A0A0B2P7H2"/>
<reference evidence="1" key="1">
    <citation type="submission" date="2014-07" db="EMBL/GenBank/DDBJ databases">
        <title>Identification of a novel salt tolerance gene in wild soybean by whole-genome sequencing.</title>
        <authorList>
            <person name="Lam H.-M."/>
            <person name="Qi X."/>
            <person name="Li M.-W."/>
            <person name="Liu X."/>
            <person name="Xie M."/>
            <person name="Ni M."/>
            <person name="Xu X."/>
        </authorList>
    </citation>
    <scope>NUCLEOTIDE SEQUENCE [LARGE SCALE GENOMIC DNA]</scope>
    <source>
        <tissue evidence="1">Root</tissue>
    </source>
</reference>
<dbReference type="EMBL" id="KN668752">
    <property type="protein sequence ID" value="KHN05161.1"/>
    <property type="molecule type" value="Genomic_DNA"/>
</dbReference>
<dbReference type="Proteomes" id="UP000053555">
    <property type="component" value="Unassembled WGS sequence"/>
</dbReference>